<sequence length="224" mass="24671">MAGKQLSARNATITTAAVEVKALTISGKQVTLAVFRQLKEEPLIAEDGTLNGEPWGIVNYHPDKCGDAPEHLHVVWQNGDELRRSAVQMPSAGFHSHPLASLYIAARIIDGTVHSPWSEPEVWDLRLGEKTAEGWRYYAAGQFVVGSMVYRSEVSAGLLENWKQGRPVDAEYAKAFRDALAHADLMPQGASGEIAPHLLDLIVARRYEDTVYELAKLPQLFIAV</sequence>
<proteinExistence type="predicted"/>
<dbReference type="Proteomes" id="UP001458415">
    <property type="component" value="Unassembled WGS sequence"/>
</dbReference>
<evidence type="ECO:0000313" key="1">
    <source>
        <dbReference type="EMBL" id="MER6975991.1"/>
    </source>
</evidence>
<gene>
    <name evidence="1" type="ORF">ABT317_02775</name>
</gene>
<dbReference type="EMBL" id="JBEPCU010000018">
    <property type="protein sequence ID" value="MER6975991.1"/>
    <property type="molecule type" value="Genomic_DNA"/>
</dbReference>
<protein>
    <submittedName>
        <fullName evidence="1">Uncharacterized protein</fullName>
    </submittedName>
</protein>
<keyword evidence="2" id="KW-1185">Reference proteome</keyword>
<dbReference type="RefSeq" id="WP_086730048.1">
    <property type="nucleotide sequence ID" value="NZ_MUBM01000370.1"/>
</dbReference>
<accession>A0ABV1VWR3</accession>
<reference evidence="1 2" key="1">
    <citation type="submission" date="2024-06" db="EMBL/GenBank/DDBJ databases">
        <title>The Natural Products Discovery Center: Release of the First 8490 Sequenced Strains for Exploring Actinobacteria Biosynthetic Diversity.</title>
        <authorList>
            <person name="Kalkreuter E."/>
            <person name="Kautsar S.A."/>
            <person name="Yang D."/>
            <person name="Bader C.D."/>
            <person name="Teijaro C.N."/>
            <person name="Fluegel L."/>
            <person name="Davis C.M."/>
            <person name="Simpson J.R."/>
            <person name="Lauterbach L."/>
            <person name="Steele A.D."/>
            <person name="Gui C."/>
            <person name="Meng S."/>
            <person name="Li G."/>
            <person name="Viehrig K."/>
            <person name="Ye F."/>
            <person name="Su P."/>
            <person name="Kiefer A.F."/>
            <person name="Nichols A."/>
            <person name="Cepeda A.J."/>
            <person name="Yan W."/>
            <person name="Fan B."/>
            <person name="Jiang Y."/>
            <person name="Adhikari A."/>
            <person name="Zheng C.-J."/>
            <person name="Schuster L."/>
            <person name="Cowan T.M."/>
            <person name="Smanski M.J."/>
            <person name="Chevrette M.G."/>
            <person name="De Carvalho L.P.S."/>
            <person name="Shen B."/>
        </authorList>
    </citation>
    <scope>NUCLEOTIDE SEQUENCE [LARGE SCALE GENOMIC DNA]</scope>
    <source>
        <strain evidence="1 2">NPDC000634</strain>
    </source>
</reference>
<evidence type="ECO:0000313" key="2">
    <source>
        <dbReference type="Proteomes" id="UP001458415"/>
    </source>
</evidence>
<comment type="caution">
    <text evidence="1">The sequence shown here is derived from an EMBL/GenBank/DDBJ whole genome shotgun (WGS) entry which is preliminary data.</text>
</comment>
<name>A0ABV1VWR3_9ACTN</name>
<organism evidence="1 2">
    <name type="scientific">Streptomyces carpinensis</name>
    <dbReference type="NCBI Taxonomy" id="66369"/>
    <lineage>
        <taxon>Bacteria</taxon>
        <taxon>Bacillati</taxon>
        <taxon>Actinomycetota</taxon>
        <taxon>Actinomycetes</taxon>
        <taxon>Kitasatosporales</taxon>
        <taxon>Streptomycetaceae</taxon>
        <taxon>Streptomyces</taxon>
    </lineage>
</organism>